<feature type="transmembrane region" description="Helical" evidence="5">
    <location>
        <begin position="49"/>
        <end position="67"/>
    </location>
</feature>
<dbReference type="AlphaFoldDB" id="A0A2T2WL17"/>
<gene>
    <name evidence="7" type="ORF">C7B45_04805</name>
</gene>
<proteinExistence type="predicted"/>
<feature type="transmembrane region" description="Helical" evidence="5">
    <location>
        <begin position="122"/>
        <end position="142"/>
    </location>
</feature>
<evidence type="ECO:0000256" key="1">
    <source>
        <dbReference type="ARBA" id="ARBA00004141"/>
    </source>
</evidence>
<feature type="transmembrane region" description="Helical" evidence="5">
    <location>
        <begin position="148"/>
        <end position="169"/>
    </location>
</feature>
<keyword evidence="3 5" id="KW-1133">Transmembrane helix</keyword>
<name>A0A2T2WL17_9FIRM</name>
<reference evidence="7 8" key="1">
    <citation type="journal article" date="2014" name="BMC Genomics">
        <title>Comparison of environmental and isolate Sulfobacillus genomes reveals diverse carbon, sulfur, nitrogen, and hydrogen metabolisms.</title>
        <authorList>
            <person name="Justice N.B."/>
            <person name="Norman A."/>
            <person name="Brown C.T."/>
            <person name="Singh A."/>
            <person name="Thomas B.C."/>
            <person name="Banfield J.F."/>
        </authorList>
    </citation>
    <scope>NUCLEOTIDE SEQUENCE [LARGE SCALE GENOMIC DNA]</scope>
    <source>
        <strain evidence="7">AMDSBA3</strain>
    </source>
</reference>
<evidence type="ECO:0000256" key="2">
    <source>
        <dbReference type="ARBA" id="ARBA00022692"/>
    </source>
</evidence>
<evidence type="ECO:0000313" key="8">
    <source>
        <dbReference type="Proteomes" id="UP000241848"/>
    </source>
</evidence>
<comment type="caution">
    <text evidence="7">The sequence shown here is derived from an EMBL/GenBank/DDBJ whole genome shotgun (WGS) entry which is preliminary data.</text>
</comment>
<evidence type="ECO:0000259" key="6">
    <source>
        <dbReference type="Pfam" id="PF01794"/>
    </source>
</evidence>
<evidence type="ECO:0000256" key="5">
    <source>
        <dbReference type="SAM" id="Phobius"/>
    </source>
</evidence>
<organism evidence="7 8">
    <name type="scientific">Sulfobacillus acidophilus</name>
    <dbReference type="NCBI Taxonomy" id="53633"/>
    <lineage>
        <taxon>Bacteria</taxon>
        <taxon>Bacillati</taxon>
        <taxon>Bacillota</taxon>
        <taxon>Clostridia</taxon>
        <taxon>Eubacteriales</taxon>
        <taxon>Clostridiales Family XVII. Incertae Sedis</taxon>
        <taxon>Sulfobacillus</taxon>
    </lineage>
</organism>
<protein>
    <recommendedName>
        <fullName evidence="6">Ferric oxidoreductase domain-containing protein</fullName>
    </recommendedName>
</protein>
<feature type="domain" description="Ferric oxidoreductase" evidence="6">
    <location>
        <begin position="11"/>
        <end position="133"/>
    </location>
</feature>
<comment type="subcellular location">
    <subcellularLocation>
        <location evidence="1">Membrane</location>
        <topology evidence="1">Multi-pass membrane protein</topology>
    </subcellularLocation>
</comment>
<dbReference type="InterPro" id="IPR013130">
    <property type="entry name" value="Fe3_Rdtase_TM_dom"/>
</dbReference>
<feature type="transmembrane region" description="Helical" evidence="5">
    <location>
        <begin position="6"/>
        <end position="28"/>
    </location>
</feature>
<dbReference type="Pfam" id="PF01794">
    <property type="entry name" value="Ferric_reduct"/>
    <property type="match status" value="1"/>
</dbReference>
<feature type="transmembrane region" description="Helical" evidence="5">
    <location>
        <begin position="87"/>
        <end position="110"/>
    </location>
</feature>
<accession>A0A2T2WL17</accession>
<sequence length="348" mass="38085">MIIWYVVRASGFVAYGLVTLAIVLGLLLSQRLQSPRRWPRMVNQELHQFTLLLAAIFTVIHGLSAWIDPFTRFRWFEVLVPFYSHYRPLWMAFGIIGMYLGAALALSTWLRPRIGYRVWRSLHYLAYLVFVLVTLHGLGTGSDTRTRWALAIYAVSVGLVASLTIWRLLKPAGRGKRHGRAVGAVLGSVGALVLFTLLGPLQPGWNAIANNGHGSGARTPTTAVGRPAVAQRFMTSVSGTIQQETQGNGHLDIDLLAKVPGTTGGTLAIQLRALSTLDGSAVVQSGRVLWEPDRTTTYFVAQHLSYNNDVIRATLKSSTSSLNVRMRLTVTAVNPGPKTFAGSLSIRP</sequence>
<evidence type="ECO:0000256" key="4">
    <source>
        <dbReference type="ARBA" id="ARBA00023136"/>
    </source>
</evidence>
<dbReference type="GO" id="GO:0016020">
    <property type="term" value="C:membrane"/>
    <property type="evidence" value="ECO:0007669"/>
    <property type="project" value="UniProtKB-SubCell"/>
</dbReference>
<evidence type="ECO:0000313" key="7">
    <source>
        <dbReference type="EMBL" id="PSR22944.1"/>
    </source>
</evidence>
<feature type="transmembrane region" description="Helical" evidence="5">
    <location>
        <begin position="181"/>
        <end position="201"/>
    </location>
</feature>
<dbReference type="Proteomes" id="UP000241848">
    <property type="component" value="Unassembled WGS sequence"/>
</dbReference>
<evidence type="ECO:0000256" key="3">
    <source>
        <dbReference type="ARBA" id="ARBA00022989"/>
    </source>
</evidence>
<dbReference type="EMBL" id="PXYV01000010">
    <property type="protein sequence ID" value="PSR22944.1"/>
    <property type="molecule type" value="Genomic_DNA"/>
</dbReference>
<keyword evidence="2 5" id="KW-0812">Transmembrane</keyword>
<keyword evidence="4 5" id="KW-0472">Membrane</keyword>